<accession>A0A0C7N502</accession>
<dbReference type="GeneID" id="34683908"/>
<dbReference type="EMBL" id="LN736360">
    <property type="protein sequence ID" value="CEP60513.1"/>
    <property type="molecule type" value="Genomic_DNA"/>
</dbReference>
<gene>
    <name evidence="2" type="ORF">LALA0_S01e12640g</name>
</gene>
<protein>
    <submittedName>
        <fullName evidence="2">LALA0S01e12640g1_1</fullName>
    </submittedName>
</protein>
<organism evidence="2 3">
    <name type="scientific">Lachancea lanzarotensis</name>
    <dbReference type="NCBI Taxonomy" id="1245769"/>
    <lineage>
        <taxon>Eukaryota</taxon>
        <taxon>Fungi</taxon>
        <taxon>Dikarya</taxon>
        <taxon>Ascomycota</taxon>
        <taxon>Saccharomycotina</taxon>
        <taxon>Saccharomycetes</taxon>
        <taxon>Saccharomycetales</taxon>
        <taxon>Saccharomycetaceae</taxon>
        <taxon>Lachancea</taxon>
    </lineage>
</organism>
<dbReference type="AlphaFoldDB" id="A0A0C7N502"/>
<feature type="compositionally biased region" description="Basic and acidic residues" evidence="1">
    <location>
        <begin position="147"/>
        <end position="157"/>
    </location>
</feature>
<reference evidence="2 3" key="1">
    <citation type="submission" date="2014-12" db="EMBL/GenBank/DDBJ databases">
        <authorList>
            <person name="Neuveglise Cecile"/>
        </authorList>
    </citation>
    <scope>NUCLEOTIDE SEQUENCE [LARGE SCALE GENOMIC DNA]</scope>
    <source>
        <strain evidence="2 3">CBS 12615</strain>
    </source>
</reference>
<name>A0A0C7N502_9SACH</name>
<feature type="region of interest" description="Disordered" evidence="1">
    <location>
        <begin position="79"/>
        <end position="116"/>
    </location>
</feature>
<sequence length="399" mass="45120">MTLAVDDPLVETALVKKALKSWDLKRLLGLQDELTREIEDRVQLLEIEIETLKGRKGVEDGLKRGGKFPLVKVEEKENLPFHQEHQATTQLTHVGKKRKISSSGAETGNVSAQSSQTIEAQEEFLIPGTLDMQSKDINFSSPLKPAQTDERKSEKSSPTRHHLAVISDSEGELEWSDTEDQRDSLKSGPVQVKTEPERRHDDFLHNVLKCEPPRPSKPSKPKVVFNANPFSKRPWIFEDFKANDAISSSAKPGTNFALARISRFQSATGVPVLNQKVVLNPHKGFELVTEEPVIIPTAQTSHGVDEVFDNLRQRSKSPPGYGRLDFPNTQENDADIVKSREILYNKTKDRFLMATRSDLSPSKRDFVFRNVQLNDIVNKGDFEWDMKSLQIFCRAKVRN</sequence>
<evidence type="ECO:0000256" key="1">
    <source>
        <dbReference type="SAM" id="MobiDB-lite"/>
    </source>
</evidence>
<evidence type="ECO:0000313" key="2">
    <source>
        <dbReference type="EMBL" id="CEP60513.1"/>
    </source>
</evidence>
<dbReference type="RefSeq" id="XP_022626755.1">
    <property type="nucleotide sequence ID" value="XM_022774682.1"/>
</dbReference>
<keyword evidence="3" id="KW-1185">Reference proteome</keyword>
<dbReference type="Proteomes" id="UP000054304">
    <property type="component" value="Unassembled WGS sequence"/>
</dbReference>
<dbReference type="STRING" id="1245769.A0A0C7N502"/>
<dbReference type="OrthoDB" id="5801062at2759"/>
<dbReference type="HOGENOM" id="CLU_064983_0_0_1"/>
<evidence type="ECO:0000313" key="3">
    <source>
        <dbReference type="Proteomes" id="UP000054304"/>
    </source>
</evidence>
<feature type="compositionally biased region" description="Polar residues" evidence="1">
    <location>
        <begin position="101"/>
        <end position="116"/>
    </location>
</feature>
<proteinExistence type="predicted"/>
<feature type="compositionally biased region" description="Acidic residues" evidence="1">
    <location>
        <begin position="169"/>
        <end position="178"/>
    </location>
</feature>
<feature type="region of interest" description="Disordered" evidence="1">
    <location>
        <begin position="135"/>
        <end position="202"/>
    </location>
</feature>